<sequence>MAWYWTCPKPAKTAGYTPTVVRLQGDWTEINAKAAILNAECLEWLGGSRRDRLAYDGTLRSLISIYERHPASPFHAVAHETRKTYSRDLAQLDGTVGARRVGSITGADIRRWHLEWSTPSEEGQPPMTRKAHGLVTMLRIVTSFGVELDNEDAIRLSVILSKMRFKQPQPREACITREQVDAVRAEFRRRGFASAALATAIQYECVLRQKDVIGEWIELDGEVRDGAIIDHGRYWTTGLVWGKHINPKTLLMDKPTSKSRGRMKARHDLSLCPMVVEELTLTPRDRIGPVVVNETTGKPWKRDNFRRMWRSVAKAAGLPKGIWNMDLRAGGITEGLEAGADITMLGKAATHTQIQTTQRYVRDTLSKSRAVAQLRAKNAR</sequence>
<dbReference type="GO" id="GO:0006310">
    <property type="term" value="P:DNA recombination"/>
    <property type="evidence" value="ECO:0007669"/>
    <property type="project" value="UniProtKB-KW"/>
</dbReference>
<dbReference type="Gene3D" id="1.10.443.10">
    <property type="entry name" value="Intergrase catalytic core"/>
    <property type="match status" value="1"/>
</dbReference>
<dbReference type="EMBL" id="AP018907">
    <property type="protein sequence ID" value="BBF92681.1"/>
    <property type="molecule type" value="Genomic_DNA"/>
</dbReference>
<name>A0A348FZE8_9HYPH</name>
<dbReference type="KEGG" id="blag:BLTE_13660"/>
<dbReference type="InterPro" id="IPR013762">
    <property type="entry name" value="Integrase-like_cat_sf"/>
</dbReference>
<reference evidence="3 4" key="1">
    <citation type="submission" date="2018-08" db="EMBL/GenBank/DDBJ databases">
        <title>Complete genome sequencing of Blastochloris tepida GI.</title>
        <authorList>
            <person name="Tsukatani Y."/>
            <person name="Mori H."/>
        </authorList>
    </citation>
    <scope>NUCLEOTIDE SEQUENCE [LARGE SCALE GENOMIC DNA]</scope>
    <source>
        <strain evidence="3 4">GI</strain>
    </source>
</reference>
<protein>
    <recommendedName>
        <fullName evidence="2">Tyr recombinase domain-containing protein</fullName>
    </recommendedName>
</protein>
<gene>
    <name evidence="3" type="ORF">BLTE_13660</name>
</gene>
<evidence type="ECO:0000313" key="4">
    <source>
        <dbReference type="Proteomes" id="UP000266934"/>
    </source>
</evidence>
<dbReference type="GO" id="GO:0003677">
    <property type="term" value="F:DNA binding"/>
    <property type="evidence" value="ECO:0007669"/>
    <property type="project" value="InterPro"/>
</dbReference>
<accession>A0A348FZE8</accession>
<evidence type="ECO:0000313" key="3">
    <source>
        <dbReference type="EMBL" id="BBF92681.1"/>
    </source>
</evidence>
<dbReference type="SUPFAM" id="SSF56349">
    <property type="entry name" value="DNA breaking-rejoining enzymes"/>
    <property type="match status" value="1"/>
</dbReference>
<proteinExistence type="predicted"/>
<dbReference type="GO" id="GO:0015074">
    <property type="term" value="P:DNA integration"/>
    <property type="evidence" value="ECO:0007669"/>
    <property type="project" value="InterPro"/>
</dbReference>
<keyword evidence="1" id="KW-0233">DNA recombination</keyword>
<evidence type="ECO:0000256" key="1">
    <source>
        <dbReference type="ARBA" id="ARBA00023172"/>
    </source>
</evidence>
<dbReference type="Proteomes" id="UP000266934">
    <property type="component" value="Chromosome"/>
</dbReference>
<feature type="domain" description="Tyr recombinase" evidence="2">
    <location>
        <begin position="194"/>
        <end position="363"/>
    </location>
</feature>
<keyword evidence="4" id="KW-1185">Reference proteome</keyword>
<dbReference type="AlphaFoldDB" id="A0A348FZE8"/>
<evidence type="ECO:0000259" key="2">
    <source>
        <dbReference type="Pfam" id="PF00589"/>
    </source>
</evidence>
<dbReference type="Pfam" id="PF00589">
    <property type="entry name" value="Phage_integrase"/>
    <property type="match status" value="1"/>
</dbReference>
<organism evidence="3 4">
    <name type="scientific">Blastochloris tepida</name>
    <dbReference type="NCBI Taxonomy" id="2233851"/>
    <lineage>
        <taxon>Bacteria</taxon>
        <taxon>Pseudomonadati</taxon>
        <taxon>Pseudomonadota</taxon>
        <taxon>Alphaproteobacteria</taxon>
        <taxon>Hyphomicrobiales</taxon>
        <taxon>Blastochloridaceae</taxon>
        <taxon>Blastochloris</taxon>
    </lineage>
</organism>
<dbReference type="InterPro" id="IPR002104">
    <property type="entry name" value="Integrase_catalytic"/>
</dbReference>
<dbReference type="InterPro" id="IPR011010">
    <property type="entry name" value="DNA_brk_join_enz"/>
</dbReference>